<dbReference type="AlphaFoldDB" id="A0A9D2S8C3"/>
<feature type="binding site" evidence="7">
    <location>
        <begin position="11"/>
        <end position="12"/>
    </location>
    <ligand>
        <name>substrate</name>
    </ligand>
</feature>
<evidence type="ECO:0000313" key="10">
    <source>
        <dbReference type="Proteomes" id="UP000823877"/>
    </source>
</evidence>
<organism evidence="9 10">
    <name type="scientific">Candidatus Eubacterium faecale</name>
    <dbReference type="NCBI Taxonomy" id="2838568"/>
    <lineage>
        <taxon>Bacteria</taxon>
        <taxon>Bacillati</taxon>
        <taxon>Bacillota</taxon>
        <taxon>Clostridia</taxon>
        <taxon>Eubacteriales</taxon>
        <taxon>Eubacteriaceae</taxon>
        <taxon>Eubacterium</taxon>
    </lineage>
</organism>
<comment type="caution">
    <text evidence="9">The sequence shown here is derived from an EMBL/GenBank/DDBJ whole genome shotgun (WGS) entry which is preliminary data.</text>
</comment>
<dbReference type="PROSITE" id="PS00923">
    <property type="entry name" value="ASP_GLU_RACEMASE_1"/>
    <property type="match status" value="1"/>
</dbReference>
<dbReference type="InterPro" id="IPR015942">
    <property type="entry name" value="Asp/Glu/hydantoin_racemase"/>
</dbReference>
<feature type="binding site" evidence="7">
    <location>
        <begin position="183"/>
        <end position="184"/>
    </location>
    <ligand>
        <name>substrate</name>
    </ligand>
</feature>
<dbReference type="GO" id="GO:0008360">
    <property type="term" value="P:regulation of cell shape"/>
    <property type="evidence" value="ECO:0007669"/>
    <property type="project" value="UniProtKB-KW"/>
</dbReference>
<reference evidence="9" key="1">
    <citation type="journal article" date="2021" name="PeerJ">
        <title>Extensive microbial diversity within the chicken gut microbiome revealed by metagenomics and culture.</title>
        <authorList>
            <person name="Gilroy R."/>
            <person name="Ravi A."/>
            <person name="Getino M."/>
            <person name="Pursley I."/>
            <person name="Horton D.L."/>
            <person name="Alikhan N.F."/>
            <person name="Baker D."/>
            <person name="Gharbi K."/>
            <person name="Hall N."/>
            <person name="Watson M."/>
            <person name="Adriaenssens E.M."/>
            <person name="Foster-Nyarko E."/>
            <person name="Jarju S."/>
            <person name="Secka A."/>
            <person name="Antonio M."/>
            <person name="Oren A."/>
            <person name="Chaudhuri R.R."/>
            <person name="La Ragione R."/>
            <person name="Hildebrand F."/>
            <person name="Pallen M.J."/>
        </authorList>
    </citation>
    <scope>NUCLEOTIDE SEQUENCE</scope>
    <source>
        <strain evidence="9">CHK188-16595</strain>
    </source>
</reference>
<dbReference type="InterPro" id="IPR001920">
    <property type="entry name" value="Asp/Glu_race"/>
</dbReference>
<gene>
    <name evidence="7 9" type="primary">murI</name>
    <name evidence="9" type="ORF">IAA37_03460</name>
</gene>
<dbReference type="PANTHER" id="PTHR21198:SF3">
    <property type="entry name" value="GLUTAMATE RACEMASE"/>
    <property type="match status" value="1"/>
</dbReference>
<dbReference type="InterPro" id="IPR004391">
    <property type="entry name" value="Glu_race"/>
</dbReference>
<keyword evidence="3 7" id="KW-0133">Cell shape</keyword>
<dbReference type="GO" id="GO:0071555">
    <property type="term" value="P:cell wall organization"/>
    <property type="evidence" value="ECO:0007669"/>
    <property type="project" value="UniProtKB-KW"/>
</dbReference>
<evidence type="ECO:0000256" key="2">
    <source>
        <dbReference type="ARBA" id="ARBA00013090"/>
    </source>
</evidence>
<comment type="similarity">
    <text evidence="7">Belongs to the aspartate/glutamate racemases family.</text>
</comment>
<dbReference type="SUPFAM" id="SSF53681">
    <property type="entry name" value="Aspartate/glutamate racemase"/>
    <property type="match status" value="2"/>
</dbReference>
<keyword evidence="5 7" id="KW-0413">Isomerase</keyword>
<evidence type="ECO:0000256" key="3">
    <source>
        <dbReference type="ARBA" id="ARBA00022960"/>
    </source>
</evidence>
<accession>A0A9D2S8C3</accession>
<protein>
    <recommendedName>
        <fullName evidence="2 7">Glutamate racemase</fullName>
        <ecNumber evidence="2 7">5.1.1.3</ecNumber>
    </recommendedName>
</protein>
<evidence type="ECO:0000256" key="1">
    <source>
        <dbReference type="ARBA" id="ARBA00001602"/>
    </source>
</evidence>
<evidence type="ECO:0000256" key="8">
    <source>
        <dbReference type="SAM" id="MobiDB-lite"/>
    </source>
</evidence>
<dbReference type="GO" id="GO:0008881">
    <property type="term" value="F:glutamate racemase activity"/>
    <property type="evidence" value="ECO:0007669"/>
    <property type="project" value="UniProtKB-UniRule"/>
</dbReference>
<proteinExistence type="inferred from homology"/>
<dbReference type="Gene3D" id="3.40.50.1860">
    <property type="match status" value="2"/>
</dbReference>
<evidence type="ECO:0000256" key="4">
    <source>
        <dbReference type="ARBA" id="ARBA00022984"/>
    </source>
</evidence>
<dbReference type="EC" id="5.1.1.3" evidence="2 7"/>
<dbReference type="Proteomes" id="UP000823877">
    <property type="component" value="Unassembled WGS sequence"/>
</dbReference>
<comment type="pathway">
    <text evidence="7">Cell wall biogenesis; peptidoglycan biosynthesis.</text>
</comment>
<feature type="active site" description="Proton donor/acceptor" evidence="7">
    <location>
        <position position="182"/>
    </location>
</feature>
<dbReference type="NCBIfam" id="TIGR00067">
    <property type="entry name" value="glut_race"/>
    <property type="match status" value="1"/>
</dbReference>
<sequence>MRASDPVGFFDSGIGGVTVLKEAQRLLPNENYVFFSDSKNNPYGDKSDGEILARSAQIVRYLLCEKHCKAIVIACNTASAKAAKSLRAQFPNVPIAAIEPAYKVVHDENPNGATLIMATKGTIKSEKFRRLYYFYYNHNTSIHACHGLADLIEKGNPNEVLDYLKKTLAPYRGKVQNVVLGCTHYPLAKAQIQAVLGDVAFFDGAPGIARRLKYLLEKNGMLNESEKAGNTEFTDSSEDPQTRKEKTARFYRILNADLR</sequence>
<keyword evidence="6 7" id="KW-0961">Cell wall biogenesis/degradation</keyword>
<evidence type="ECO:0000313" key="9">
    <source>
        <dbReference type="EMBL" id="HJB74713.1"/>
    </source>
</evidence>
<dbReference type="GO" id="GO:0009252">
    <property type="term" value="P:peptidoglycan biosynthetic process"/>
    <property type="evidence" value="ECO:0007669"/>
    <property type="project" value="UniProtKB-UniRule"/>
</dbReference>
<dbReference type="Pfam" id="PF01177">
    <property type="entry name" value="Asp_Glu_race"/>
    <property type="match status" value="1"/>
</dbReference>
<feature type="binding site" evidence="7">
    <location>
        <begin position="43"/>
        <end position="44"/>
    </location>
    <ligand>
        <name>substrate</name>
    </ligand>
</feature>
<dbReference type="EMBL" id="DWXN01000008">
    <property type="protein sequence ID" value="HJB74713.1"/>
    <property type="molecule type" value="Genomic_DNA"/>
</dbReference>
<keyword evidence="4 7" id="KW-0573">Peptidoglycan synthesis</keyword>
<dbReference type="PANTHER" id="PTHR21198">
    <property type="entry name" value="GLUTAMATE RACEMASE"/>
    <property type="match status" value="1"/>
</dbReference>
<feature type="binding site" evidence="7">
    <location>
        <begin position="76"/>
        <end position="77"/>
    </location>
    <ligand>
        <name>substrate</name>
    </ligand>
</feature>
<reference evidence="9" key="2">
    <citation type="submission" date="2021-04" db="EMBL/GenBank/DDBJ databases">
        <authorList>
            <person name="Gilroy R."/>
        </authorList>
    </citation>
    <scope>NUCLEOTIDE SEQUENCE</scope>
    <source>
        <strain evidence="9">CHK188-16595</strain>
    </source>
</reference>
<feature type="active site" description="Proton donor/acceptor" evidence="7">
    <location>
        <position position="75"/>
    </location>
</feature>
<evidence type="ECO:0000256" key="5">
    <source>
        <dbReference type="ARBA" id="ARBA00023235"/>
    </source>
</evidence>
<comment type="catalytic activity">
    <reaction evidence="1 7">
        <text>L-glutamate = D-glutamate</text>
        <dbReference type="Rhea" id="RHEA:12813"/>
        <dbReference type="ChEBI" id="CHEBI:29985"/>
        <dbReference type="ChEBI" id="CHEBI:29986"/>
        <dbReference type="EC" id="5.1.1.3"/>
    </reaction>
</comment>
<comment type="function">
    <text evidence="7">Provides the (R)-glutamate required for cell wall biosynthesis.</text>
</comment>
<evidence type="ECO:0000256" key="7">
    <source>
        <dbReference type="HAMAP-Rule" id="MF_00258"/>
    </source>
</evidence>
<dbReference type="InterPro" id="IPR018187">
    <property type="entry name" value="Asp/Glu_racemase_AS_1"/>
</dbReference>
<evidence type="ECO:0000256" key="6">
    <source>
        <dbReference type="ARBA" id="ARBA00023316"/>
    </source>
</evidence>
<dbReference type="HAMAP" id="MF_00258">
    <property type="entry name" value="Glu_racemase"/>
    <property type="match status" value="1"/>
</dbReference>
<name>A0A9D2S8C3_9FIRM</name>
<feature type="region of interest" description="Disordered" evidence="8">
    <location>
        <begin position="226"/>
        <end position="245"/>
    </location>
</feature>